<feature type="domain" description="Lipoyl-binding" evidence="7">
    <location>
        <begin position="70"/>
        <end position="136"/>
    </location>
</feature>
<evidence type="ECO:0000259" key="7">
    <source>
        <dbReference type="Pfam" id="PF00364"/>
    </source>
</evidence>
<dbReference type="PANTHER" id="PTHR30386">
    <property type="entry name" value="MEMBRANE FUSION SUBUNIT OF EMRAB-TOLC MULTIDRUG EFFLUX PUMP"/>
    <property type="match status" value="1"/>
</dbReference>
<keyword evidence="9" id="KW-1185">Reference proteome</keyword>
<dbReference type="EMBL" id="BAABJQ010000016">
    <property type="protein sequence ID" value="GAA5192053.1"/>
    <property type="molecule type" value="Genomic_DNA"/>
</dbReference>
<reference evidence="9" key="1">
    <citation type="journal article" date="2019" name="Int. J. Syst. Evol. Microbiol.">
        <title>The Global Catalogue of Microorganisms (GCM) 10K type strain sequencing project: providing services to taxonomists for standard genome sequencing and annotation.</title>
        <authorList>
            <consortium name="The Broad Institute Genomics Platform"/>
            <consortium name="The Broad Institute Genome Sequencing Center for Infectious Disease"/>
            <person name="Wu L."/>
            <person name="Ma J."/>
        </authorList>
    </citation>
    <scope>NUCLEOTIDE SEQUENCE [LARGE SCALE GENOMIC DNA]</scope>
    <source>
        <strain evidence="9">JCM 18304</strain>
    </source>
</reference>
<evidence type="ECO:0000313" key="9">
    <source>
        <dbReference type="Proteomes" id="UP001501570"/>
    </source>
</evidence>
<evidence type="ECO:0000256" key="5">
    <source>
        <dbReference type="ARBA" id="ARBA00023136"/>
    </source>
</evidence>
<comment type="subcellular location">
    <subcellularLocation>
        <location evidence="1">Membrane</location>
        <topology evidence="1">Single-pass membrane protein</topology>
    </subcellularLocation>
</comment>
<protein>
    <submittedName>
        <fullName evidence="8">HlyD family efflux transporter periplasmic adaptor subunit</fullName>
    </submittedName>
</protein>
<accession>A0ABP9S833</accession>
<gene>
    <name evidence="8" type="ORF">GCM10023322_50810</name>
</gene>
<keyword evidence="3 6" id="KW-0812">Transmembrane</keyword>
<dbReference type="Gene3D" id="2.40.50.100">
    <property type="match status" value="1"/>
</dbReference>
<sequence>MKFRGRALQKMREPDELDRPIMLVDTRGWTALFVILSVVLGAAIWSVNGNLPITMTAPGILTSAEGNRAVTTPYAGTVAIATAKPGQRVSAGDTLLDVTGEDQKRRTVTAPIDGMVLTMAGAVGQTVSPGDTVATIQAGSGASDLVTLVFVPTSQATSVRPGIDVLLAVEGVPQPRFGLLKGTVLAVGRFPIDPSMAVGIVGSPYTANELTRGQPTVPVTIKLKTDGRTKSGFAWTSADGPPFQISPQQKVAASFHLGNRTPFDVILRTS</sequence>
<dbReference type="Proteomes" id="UP001501570">
    <property type="component" value="Unassembled WGS sequence"/>
</dbReference>
<name>A0ABP9S833_9ACTN</name>
<dbReference type="RefSeq" id="WP_345633562.1">
    <property type="nucleotide sequence ID" value="NZ_BAABJQ010000016.1"/>
</dbReference>
<organism evidence="8 9">
    <name type="scientific">Rugosimonospora acidiphila</name>
    <dbReference type="NCBI Taxonomy" id="556531"/>
    <lineage>
        <taxon>Bacteria</taxon>
        <taxon>Bacillati</taxon>
        <taxon>Actinomycetota</taxon>
        <taxon>Actinomycetes</taxon>
        <taxon>Micromonosporales</taxon>
        <taxon>Micromonosporaceae</taxon>
        <taxon>Rugosimonospora</taxon>
    </lineage>
</organism>
<evidence type="ECO:0000256" key="2">
    <source>
        <dbReference type="ARBA" id="ARBA00009477"/>
    </source>
</evidence>
<dbReference type="PANTHER" id="PTHR30386:SF26">
    <property type="entry name" value="TRANSPORT PROTEIN COMB"/>
    <property type="match status" value="1"/>
</dbReference>
<evidence type="ECO:0000256" key="1">
    <source>
        <dbReference type="ARBA" id="ARBA00004167"/>
    </source>
</evidence>
<dbReference type="SUPFAM" id="SSF51230">
    <property type="entry name" value="Single hybrid motif"/>
    <property type="match status" value="1"/>
</dbReference>
<proteinExistence type="inferred from homology"/>
<dbReference type="InterPro" id="IPR000089">
    <property type="entry name" value="Biotin_lipoyl"/>
</dbReference>
<comment type="caution">
    <text evidence="8">The sequence shown here is derived from an EMBL/GenBank/DDBJ whole genome shotgun (WGS) entry which is preliminary data.</text>
</comment>
<evidence type="ECO:0000256" key="6">
    <source>
        <dbReference type="SAM" id="Phobius"/>
    </source>
</evidence>
<evidence type="ECO:0000256" key="3">
    <source>
        <dbReference type="ARBA" id="ARBA00022692"/>
    </source>
</evidence>
<comment type="similarity">
    <text evidence="2">Belongs to the membrane fusion protein (MFP) (TC 8.A.1) family.</text>
</comment>
<evidence type="ECO:0000313" key="8">
    <source>
        <dbReference type="EMBL" id="GAA5192053.1"/>
    </source>
</evidence>
<dbReference type="InterPro" id="IPR011053">
    <property type="entry name" value="Single_hybrid_motif"/>
</dbReference>
<dbReference type="Pfam" id="PF00364">
    <property type="entry name" value="Biotin_lipoyl"/>
    <property type="match status" value="1"/>
</dbReference>
<keyword evidence="5 6" id="KW-0472">Membrane</keyword>
<evidence type="ECO:0000256" key="4">
    <source>
        <dbReference type="ARBA" id="ARBA00022989"/>
    </source>
</evidence>
<feature type="transmembrane region" description="Helical" evidence="6">
    <location>
        <begin position="29"/>
        <end position="47"/>
    </location>
</feature>
<dbReference type="InterPro" id="IPR050739">
    <property type="entry name" value="MFP"/>
</dbReference>
<keyword evidence="4 6" id="KW-1133">Transmembrane helix</keyword>